<dbReference type="GO" id="GO:0005737">
    <property type="term" value="C:cytoplasm"/>
    <property type="evidence" value="ECO:0007669"/>
    <property type="project" value="UniProtKB-SubCell"/>
</dbReference>
<evidence type="ECO:0000256" key="11">
    <source>
        <dbReference type="PIRSR" id="PIRSR000193-1"/>
    </source>
</evidence>
<dbReference type="InterPro" id="IPR008927">
    <property type="entry name" value="6-PGluconate_DH-like_C_sf"/>
</dbReference>
<organism evidence="15 16">
    <name type="scientific">Tetragenococcus muriaticus 3MR10-3</name>
    <dbReference type="NCBI Taxonomy" id="1302648"/>
    <lineage>
        <taxon>Bacteria</taxon>
        <taxon>Bacillati</taxon>
        <taxon>Bacillota</taxon>
        <taxon>Bacilli</taxon>
        <taxon>Lactobacillales</taxon>
        <taxon>Enterococcaceae</taxon>
        <taxon>Tetragenococcus</taxon>
    </lineage>
</organism>
<name>A0A091C9L4_9ENTE</name>
<dbReference type="SUPFAM" id="SSF48179">
    <property type="entry name" value="6-phosphogluconate dehydrogenase C-terminal domain-like"/>
    <property type="match status" value="1"/>
</dbReference>
<dbReference type="Pfam" id="PF03807">
    <property type="entry name" value="F420_oxidored"/>
    <property type="match status" value="1"/>
</dbReference>
<dbReference type="HAMAP" id="MF_01925">
    <property type="entry name" value="P5C_reductase"/>
    <property type="match status" value="1"/>
</dbReference>
<dbReference type="Gene3D" id="3.40.50.720">
    <property type="entry name" value="NAD(P)-binding Rossmann-like Domain"/>
    <property type="match status" value="1"/>
</dbReference>
<dbReference type="UniPathway" id="UPA00098">
    <property type="reaction ID" value="UER00361"/>
</dbReference>
<proteinExistence type="inferred from homology"/>
<keyword evidence="4 9" id="KW-0028">Amino-acid biosynthesis</keyword>
<comment type="subcellular location">
    <subcellularLocation>
        <location evidence="1 9">Cytoplasm</location>
    </subcellularLocation>
</comment>
<gene>
    <name evidence="9" type="primary">proC</name>
    <name evidence="15" type="ORF">TMU3MR103_0203</name>
</gene>
<comment type="catalytic activity">
    <reaction evidence="9">
        <text>L-proline + NAD(+) = (S)-1-pyrroline-5-carboxylate + NADH + 2 H(+)</text>
        <dbReference type="Rhea" id="RHEA:14105"/>
        <dbReference type="ChEBI" id="CHEBI:15378"/>
        <dbReference type="ChEBI" id="CHEBI:17388"/>
        <dbReference type="ChEBI" id="CHEBI:57540"/>
        <dbReference type="ChEBI" id="CHEBI:57945"/>
        <dbReference type="ChEBI" id="CHEBI:60039"/>
        <dbReference type="EC" id="1.5.1.2"/>
    </reaction>
</comment>
<evidence type="ECO:0000313" key="16">
    <source>
        <dbReference type="Proteomes" id="UP000029381"/>
    </source>
</evidence>
<dbReference type="FunFam" id="3.40.50.720:FF:000190">
    <property type="entry name" value="Pyrroline-5-carboxylate reductase"/>
    <property type="match status" value="1"/>
</dbReference>
<dbReference type="InterPro" id="IPR053790">
    <property type="entry name" value="P5CR-like_CS"/>
</dbReference>
<evidence type="ECO:0000256" key="8">
    <source>
        <dbReference type="ARBA" id="ARBA00058118"/>
    </source>
</evidence>
<dbReference type="PATRIC" id="fig|1302648.3.peg.189"/>
<keyword evidence="6 9" id="KW-0521">NADP</keyword>
<evidence type="ECO:0000256" key="9">
    <source>
        <dbReference type="HAMAP-Rule" id="MF_01925"/>
    </source>
</evidence>
<comment type="pathway">
    <text evidence="9 12">Amino-acid biosynthesis; L-proline biosynthesis; L-proline from L-glutamate 5-semialdehyde: step 1/1.</text>
</comment>
<dbReference type="InterPro" id="IPR036291">
    <property type="entry name" value="NAD(P)-bd_dom_sf"/>
</dbReference>
<keyword evidence="7 9" id="KW-0560">Oxidoreductase</keyword>
<dbReference type="PANTHER" id="PTHR11645:SF0">
    <property type="entry name" value="PYRROLINE-5-CARBOXYLATE REDUCTASE 3"/>
    <property type="match status" value="1"/>
</dbReference>
<dbReference type="SUPFAM" id="SSF51735">
    <property type="entry name" value="NAD(P)-binding Rossmann-fold domains"/>
    <property type="match status" value="1"/>
</dbReference>
<dbReference type="InterPro" id="IPR000304">
    <property type="entry name" value="Pyrroline-COOH_reductase"/>
</dbReference>
<comment type="function">
    <text evidence="8 9">Catalyzes the reduction of 1-pyrroline-5-carboxylate (PCA) to L-proline.</text>
</comment>
<comment type="caution">
    <text evidence="15">The sequence shown here is derived from an EMBL/GenBank/DDBJ whole genome shotgun (WGS) entry which is preliminary data.</text>
</comment>
<dbReference type="PIRSF" id="PIRSF000193">
    <property type="entry name" value="Pyrrol-5-carb_rd"/>
    <property type="match status" value="1"/>
</dbReference>
<dbReference type="Proteomes" id="UP000029381">
    <property type="component" value="Unassembled WGS sequence"/>
</dbReference>
<evidence type="ECO:0000256" key="1">
    <source>
        <dbReference type="ARBA" id="ARBA00004496"/>
    </source>
</evidence>
<evidence type="ECO:0000256" key="5">
    <source>
        <dbReference type="ARBA" id="ARBA00022650"/>
    </source>
</evidence>
<keyword evidence="3 9" id="KW-0963">Cytoplasm</keyword>
<dbReference type="GO" id="GO:0055129">
    <property type="term" value="P:L-proline biosynthetic process"/>
    <property type="evidence" value="ECO:0007669"/>
    <property type="project" value="UniProtKB-UniRule"/>
</dbReference>
<evidence type="ECO:0000256" key="7">
    <source>
        <dbReference type="ARBA" id="ARBA00023002"/>
    </source>
</evidence>
<evidence type="ECO:0000256" key="12">
    <source>
        <dbReference type="RuleBase" id="RU003903"/>
    </source>
</evidence>
<accession>A0A091C9L4</accession>
<dbReference type="AlphaFoldDB" id="A0A091C9L4"/>
<dbReference type="EMBL" id="JPVT01000018">
    <property type="protein sequence ID" value="KFN92997.1"/>
    <property type="molecule type" value="Genomic_DNA"/>
</dbReference>
<evidence type="ECO:0000313" key="15">
    <source>
        <dbReference type="EMBL" id="KFN92997.1"/>
    </source>
</evidence>
<evidence type="ECO:0000259" key="14">
    <source>
        <dbReference type="Pfam" id="PF14748"/>
    </source>
</evidence>
<dbReference type="Pfam" id="PF14748">
    <property type="entry name" value="P5CR_dimer"/>
    <property type="match status" value="1"/>
</dbReference>
<feature type="domain" description="Pyrroline-5-carboxylate reductase catalytic N-terminal" evidence="13">
    <location>
        <begin position="4"/>
        <end position="100"/>
    </location>
</feature>
<dbReference type="PROSITE" id="PS00521">
    <property type="entry name" value="P5CR"/>
    <property type="match status" value="1"/>
</dbReference>
<evidence type="ECO:0000256" key="4">
    <source>
        <dbReference type="ARBA" id="ARBA00022605"/>
    </source>
</evidence>
<dbReference type="EC" id="1.5.1.2" evidence="9 10"/>
<evidence type="ECO:0000259" key="13">
    <source>
        <dbReference type="Pfam" id="PF03807"/>
    </source>
</evidence>
<dbReference type="FunFam" id="1.10.3730.10:FF:000001">
    <property type="entry name" value="Pyrroline-5-carboxylate reductase"/>
    <property type="match status" value="1"/>
</dbReference>
<evidence type="ECO:0000256" key="10">
    <source>
        <dbReference type="NCBIfam" id="TIGR00112"/>
    </source>
</evidence>
<sequence>MRHTIGFYGAGNMAQVMIAGLLNSGFYQKEEIYVYNYRYEPTLKKVKEAYGVKVVSEEETLFEQTDWIILAVKPAVLLQVLPRVKKYLTEEHVLVSVAAGVSTHQIAALTGPHKIIRAMPNTPATIQQAMSSISPNELVSSEQTQFVTEIFNSFGKAKVVSEENIDAVVGVSGSAPAYVYLFIEALADGAVAEGLPREDAYEFASQAVLGAAEMVEKTGKHPGELKDMVTSPKGTTVAAVQSLEESNFRASIMRAVKAAAKRNHEMSEET</sequence>
<protein>
    <recommendedName>
        <fullName evidence="9 10">Pyrroline-5-carboxylate reductase</fullName>
        <shortName evidence="9">P5C reductase</shortName>
        <shortName evidence="9">P5CR</shortName>
        <ecNumber evidence="9 10">1.5.1.2</ecNumber>
    </recommendedName>
    <alternativeName>
        <fullName evidence="9">PCA reductase</fullName>
    </alternativeName>
</protein>
<dbReference type="NCBIfam" id="TIGR00112">
    <property type="entry name" value="proC"/>
    <property type="match status" value="1"/>
</dbReference>
<feature type="binding site" evidence="11">
    <location>
        <begin position="71"/>
        <end position="74"/>
    </location>
    <ligand>
        <name>NADP(+)</name>
        <dbReference type="ChEBI" id="CHEBI:58349"/>
    </ligand>
</feature>
<feature type="domain" description="Pyrroline-5-carboxylate reductase dimerisation" evidence="14">
    <location>
        <begin position="162"/>
        <end position="266"/>
    </location>
</feature>
<dbReference type="InterPro" id="IPR029036">
    <property type="entry name" value="P5CR_dimer"/>
</dbReference>
<keyword evidence="16" id="KW-1185">Reference proteome</keyword>
<comment type="similarity">
    <text evidence="2 9 12">Belongs to the pyrroline-5-carboxylate reductase family.</text>
</comment>
<keyword evidence="5 9" id="KW-0641">Proline biosynthesis</keyword>
<reference evidence="15 16" key="1">
    <citation type="submission" date="2014-08" db="EMBL/GenBank/DDBJ databases">
        <title>Genome sequence of Tetragenococcus muriaticus.</title>
        <authorList>
            <person name="Chuea-nongthon C."/>
            <person name="Rodtong S."/>
            <person name="Yongsawatdigul J."/>
            <person name="Steele J.L."/>
            <person name="Liu X.-y."/>
            <person name="Speers J."/>
            <person name="Glasner J.D."/>
            <person name="Neeno-Eckwall E.C."/>
        </authorList>
    </citation>
    <scope>NUCLEOTIDE SEQUENCE [LARGE SCALE GENOMIC DNA]</scope>
    <source>
        <strain evidence="15 16">3MR10-3</strain>
    </source>
</reference>
<evidence type="ECO:0000256" key="2">
    <source>
        <dbReference type="ARBA" id="ARBA00005525"/>
    </source>
</evidence>
<evidence type="ECO:0000256" key="6">
    <source>
        <dbReference type="ARBA" id="ARBA00022857"/>
    </source>
</evidence>
<dbReference type="RefSeq" id="WP_028790489.1">
    <property type="nucleotide sequence ID" value="NZ_JPVT01000018.1"/>
</dbReference>
<evidence type="ECO:0000256" key="3">
    <source>
        <dbReference type="ARBA" id="ARBA00022490"/>
    </source>
</evidence>
<dbReference type="PANTHER" id="PTHR11645">
    <property type="entry name" value="PYRROLINE-5-CARBOXYLATE REDUCTASE"/>
    <property type="match status" value="1"/>
</dbReference>
<dbReference type="InterPro" id="IPR028939">
    <property type="entry name" value="P5C_Rdtase_cat_N"/>
</dbReference>
<dbReference type="GO" id="GO:0004735">
    <property type="term" value="F:pyrroline-5-carboxylate reductase activity"/>
    <property type="evidence" value="ECO:0007669"/>
    <property type="project" value="UniProtKB-UniRule"/>
</dbReference>
<comment type="catalytic activity">
    <reaction evidence="9 12">
        <text>L-proline + NADP(+) = (S)-1-pyrroline-5-carboxylate + NADPH + 2 H(+)</text>
        <dbReference type="Rhea" id="RHEA:14109"/>
        <dbReference type="ChEBI" id="CHEBI:15378"/>
        <dbReference type="ChEBI" id="CHEBI:17388"/>
        <dbReference type="ChEBI" id="CHEBI:57783"/>
        <dbReference type="ChEBI" id="CHEBI:58349"/>
        <dbReference type="ChEBI" id="CHEBI:60039"/>
        <dbReference type="EC" id="1.5.1.2"/>
    </reaction>
</comment>
<dbReference type="Gene3D" id="1.10.3730.10">
    <property type="entry name" value="ProC C-terminal domain-like"/>
    <property type="match status" value="1"/>
</dbReference>